<dbReference type="AlphaFoldDB" id="A0A645GSA4"/>
<name>A0A645GSA4_9ZZZZ</name>
<organism evidence="1">
    <name type="scientific">bioreactor metagenome</name>
    <dbReference type="NCBI Taxonomy" id="1076179"/>
    <lineage>
        <taxon>unclassified sequences</taxon>
        <taxon>metagenomes</taxon>
        <taxon>ecological metagenomes</taxon>
    </lineage>
</organism>
<comment type="caution">
    <text evidence="1">The sequence shown here is derived from an EMBL/GenBank/DDBJ whole genome shotgun (WGS) entry which is preliminary data.</text>
</comment>
<accession>A0A645GSA4</accession>
<gene>
    <name evidence="1" type="ORF">SDC9_173938</name>
</gene>
<proteinExistence type="predicted"/>
<protein>
    <submittedName>
        <fullName evidence="1">Uncharacterized protein</fullName>
    </submittedName>
</protein>
<evidence type="ECO:0000313" key="1">
    <source>
        <dbReference type="EMBL" id="MPN26513.1"/>
    </source>
</evidence>
<dbReference type="EMBL" id="VSSQ01076063">
    <property type="protein sequence ID" value="MPN26513.1"/>
    <property type="molecule type" value="Genomic_DNA"/>
</dbReference>
<reference evidence="1" key="1">
    <citation type="submission" date="2019-08" db="EMBL/GenBank/DDBJ databases">
        <authorList>
            <person name="Kucharzyk K."/>
            <person name="Murdoch R.W."/>
            <person name="Higgins S."/>
            <person name="Loffler F."/>
        </authorList>
    </citation>
    <scope>NUCLEOTIDE SEQUENCE</scope>
</reference>
<sequence length="120" mass="13993">MILTNPTDSNCIYIIDKITLLSQFNLNSARYNEVRFYSYEDLKTTDSDYSYDSLKIKFKLHEMESADKLLLYKTKMGSESMNNLIEEDYFLVLPGGILSIEFANGEKDVFFKLMVKKEVL</sequence>